<organism evidence="7 8">
    <name type="scientific">Fistulifera solaris</name>
    <name type="common">Oleaginous diatom</name>
    <dbReference type="NCBI Taxonomy" id="1519565"/>
    <lineage>
        <taxon>Eukaryota</taxon>
        <taxon>Sar</taxon>
        <taxon>Stramenopiles</taxon>
        <taxon>Ochrophyta</taxon>
        <taxon>Bacillariophyta</taxon>
        <taxon>Bacillariophyceae</taxon>
        <taxon>Bacillariophycidae</taxon>
        <taxon>Naviculales</taxon>
        <taxon>Naviculaceae</taxon>
        <taxon>Fistulifera</taxon>
    </lineage>
</organism>
<evidence type="ECO:0000256" key="2">
    <source>
        <dbReference type="ARBA" id="ARBA00022692"/>
    </source>
</evidence>
<evidence type="ECO:0000256" key="5">
    <source>
        <dbReference type="SAM" id="MobiDB-lite"/>
    </source>
</evidence>
<protein>
    <recommendedName>
        <fullName evidence="9">Sulfite exporter TauE/SafE</fullName>
    </recommendedName>
</protein>
<sequence length="486" mass="52342">MLPSMKKLQLFAGVGALACLLIVGLSMTRHEQIPSHHRHLIMIDESVQLTPLFPLETKDFWGLLLAVLGLLIAAGGGIGGGGILVPIYILILDFPVKHAISLSSVTVLGGALASNLLNISKTHPEDDDEKHSQTNNSTTNGNGVTQHKTKRPRVDWDLLLQLEPPTLAGTLIGAALNAYLPGIVLACFLLALLSLTAYKTLSKANQLYQKETSRLLLEKQPSTITEYNDETDLLITITDDGTYGALTVSPGEGGKMTVPVTFQRSNPLRFEIWKAMVKMMSLFVVITVLNLLNGGPGDGQPAQKGTQQQSWCGKYCYWYNQILLLTIIGVFGVWTRSSILHRLHVLGGPILSDIDWNESNTIHYPMFAILAGIVAGLFGIGGGIVKGPLMLELGVHPSVASATSGAMILFTSATATLSYSIYGFLQYDYASACFAVGFISALLGQSIMSALMKRYQRPSYIAYSIGIVVAMSAIAMTVESVIVLFG</sequence>
<feature type="transmembrane region" description="Helical" evidence="6">
    <location>
        <begin position="364"/>
        <end position="385"/>
    </location>
</feature>
<feature type="transmembrane region" description="Helical" evidence="6">
    <location>
        <begin position="317"/>
        <end position="334"/>
    </location>
</feature>
<name>A0A1Z5KSS0_FISSO</name>
<dbReference type="InterPro" id="IPR002781">
    <property type="entry name" value="TM_pro_TauE-like"/>
</dbReference>
<evidence type="ECO:0000313" key="7">
    <source>
        <dbReference type="EMBL" id="GAX28978.1"/>
    </source>
</evidence>
<proteinExistence type="predicted"/>
<accession>A0A1Z5KSS0</accession>
<dbReference type="PANTHER" id="PTHR14255">
    <property type="entry name" value="CEREBLON"/>
    <property type="match status" value="1"/>
</dbReference>
<evidence type="ECO:0000256" key="3">
    <source>
        <dbReference type="ARBA" id="ARBA00022989"/>
    </source>
</evidence>
<feature type="transmembrane region" description="Helical" evidence="6">
    <location>
        <begin position="405"/>
        <end position="422"/>
    </location>
</feature>
<keyword evidence="3 6" id="KW-1133">Transmembrane helix</keyword>
<dbReference type="PANTHER" id="PTHR14255:SF3">
    <property type="entry name" value="SULFITE EXPORTER TAUE_SAFE FAMILY PROTEIN 5-RELATED"/>
    <property type="match status" value="1"/>
</dbReference>
<comment type="subcellular location">
    <subcellularLocation>
        <location evidence="1">Membrane</location>
        <topology evidence="1">Multi-pass membrane protein</topology>
    </subcellularLocation>
</comment>
<keyword evidence="4 6" id="KW-0472">Membrane</keyword>
<feature type="transmembrane region" description="Helical" evidence="6">
    <location>
        <begin position="60"/>
        <end position="92"/>
    </location>
</feature>
<dbReference type="GO" id="GO:0031464">
    <property type="term" value="C:Cul4A-RING E3 ubiquitin ligase complex"/>
    <property type="evidence" value="ECO:0007669"/>
    <property type="project" value="TreeGrafter"/>
</dbReference>
<dbReference type="EMBL" id="BDSP01000284">
    <property type="protein sequence ID" value="GAX28978.1"/>
    <property type="molecule type" value="Genomic_DNA"/>
</dbReference>
<feature type="transmembrane region" description="Helical" evidence="6">
    <location>
        <begin position="460"/>
        <end position="485"/>
    </location>
</feature>
<evidence type="ECO:0000256" key="1">
    <source>
        <dbReference type="ARBA" id="ARBA00004141"/>
    </source>
</evidence>
<dbReference type="OrthoDB" id="48077at2759"/>
<dbReference type="PROSITE" id="PS51257">
    <property type="entry name" value="PROKAR_LIPOPROTEIN"/>
    <property type="match status" value="1"/>
</dbReference>
<gene>
    <name evidence="7" type="ORF">FisN_1Hh024</name>
</gene>
<dbReference type="AlphaFoldDB" id="A0A1Z5KSS0"/>
<feature type="transmembrane region" description="Helical" evidence="6">
    <location>
        <begin position="429"/>
        <end position="448"/>
    </location>
</feature>
<feature type="transmembrane region" description="Helical" evidence="6">
    <location>
        <begin position="272"/>
        <end position="292"/>
    </location>
</feature>
<keyword evidence="8" id="KW-1185">Reference proteome</keyword>
<keyword evidence="2 6" id="KW-0812">Transmembrane</keyword>
<reference evidence="7 8" key="1">
    <citation type="journal article" date="2015" name="Plant Cell">
        <title>Oil accumulation by the oleaginous diatom Fistulifera solaris as revealed by the genome and transcriptome.</title>
        <authorList>
            <person name="Tanaka T."/>
            <person name="Maeda Y."/>
            <person name="Veluchamy A."/>
            <person name="Tanaka M."/>
            <person name="Abida H."/>
            <person name="Marechal E."/>
            <person name="Bowler C."/>
            <person name="Muto M."/>
            <person name="Sunaga Y."/>
            <person name="Tanaka M."/>
            <person name="Yoshino T."/>
            <person name="Taniguchi T."/>
            <person name="Fukuda Y."/>
            <person name="Nemoto M."/>
            <person name="Matsumoto M."/>
            <person name="Wong P.S."/>
            <person name="Aburatani S."/>
            <person name="Fujibuchi W."/>
        </authorList>
    </citation>
    <scope>NUCLEOTIDE SEQUENCE [LARGE SCALE GENOMIC DNA]</scope>
    <source>
        <strain evidence="7 8">JPCC DA0580</strain>
    </source>
</reference>
<evidence type="ECO:0000256" key="6">
    <source>
        <dbReference type="SAM" id="Phobius"/>
    </source>
</evidence>
<dbReference type="GO" id="GO:0016020">
    <property type="term" value="C:membrane"/>
    <property type="evidence" value="ECO:0007669"/>
    <property type="project" value="UniProtKB-SubCell"/>
</dbReference>
<evidence type="ECO:0000256" key="4">
    <source>
        <dbReference type="ARBA" id="ARBA00023136"/>
    </source>
</evidence>
<feature type="transmembrane region" description="Helical" evidence="6">
    <location>
        <begin position="178"/>
        <end position="198"/>
    </location>
</feature>
<evidence type="ECO:0008006" key="9">
    <source>
        <dbReference type="Google" id="ProtNLM"/>
    </source>
</evidence>
<dbReference type="GO" id="GO:0016567">
    <property type="term" value="P:protein ubiquitination"/>
    <property type="evidence" value="ECO:0007669"/>
    <property type="project" value="TreeGrafter"/>
</dbReference>
<feature type="region of interest" description="Disordered" evidence="5">
    <location>
        <begin position="123"/>
        <end position="150"/>
    </location>
</feature>
<evidence type="ECO:0000313" key="8">
    <source>
        <dbReference type="Proteomes" id="UP000198406"/>
    </source>
</evidence>
<dbReference type="Pfam" id="PF01925">
    <property type="entry name" value="TauE"/>
    <property type="match status" value="1"/>
</dbReference>
<dbReference type="InParanoid" id="A0A1Z5KSS0"/>
<dbReference type="Proteomes" id="UP000198406">
    <property type="component" value="Unassembled WGS sequence"/>
</dbReference>
<comment type="caution">
    <text evidence="7">The sequence shown here is derived from an EMBL/GenBank/DDBJ whole genome shotgun (WGS) entry which is preliminary data.</text>
</comment>
<feature type="compositionally biased region" description="Low complexity" evidence="5">
    <location>
        <begin position="133"/>
        <end position="146"/>
    </location>
</feature>